<comment type="catalytic activity">
    <reaction evidence="10 11">
        <text>shikimate + ATP = 3-phosphoshikimate + ADP + H(+)</text>
        <dbReference type="Rhea" id="RHEA:13121"/>
        <dbReference type="ChEBI" id="CHEBI:15378"/>
        <dbReference type="ChEBI" id="CHEBI:30616"/>
        <dbReference type="ChEBI" id="CHEBI:36208"/>
        <dbReference type="ChEBI" id="CHEBI:145989"/>
        <dbReference type="ChEBI" id="CHEBI:456216"/>
        <dbReference type="EC" id="2.7.1.71"/>
    </reaction>
</comment>
<evidence type="ECO:0000256" key="7">
    <source>
        <dbReference type="ARBA" id="ARBA00022840"/>
    </source>
</evidence>
<evidence type="ECO:0000256" key="4">
    <source>
        <dbReference type="ARBA" id="ARBA00022679"/>
    </source>
</evidence>
<sequence length="174" mass="19231">MSLPIYLIGARGCGKTTIGQVLARMLNYTFCDTDHYLQQAAQRSVAEIVASEGWESFRARETEALRAVTTPAAVIATGGGMVLAEVNRRFMRERGHVIWLSAPAEALANRLQQQPETAQRPTLTGQPIAEEMDEILRLRAPLYQQAAHYQVDAMQPPEQVAEQIIRSLALARAS</sequence>
<evidence type="ECO:0000256" key="9">
    <source>
        <dbReference type="ARBA" id="ARBA00023141"/>
    </source>
</evidence>
<dbReference type="PANTHER" id="PTHR21087">
    <property type="entry name" value="SHIKIMATE KINASE"/>
    <property type="match status" value="1"/>
</dbReference>
<dbReference type="GO" id="GO:0004765">
    <property type="term" value="F:shikimate kinase activity"/>
    <property type="evidence" value="ECO:0007669"/>
    <property type="project" value="UniProtKB-EC"/>
</dbReference>
<keyword evidence="7 11" id="KW-0067">ATP-binding</keyword>
<feature type="binding site" evidence="11">
    <location>
        <position position="120"/>
    </location>
    <ligand>
        <name>ATP</name>
        <dbReference type="ChEBI" id="CHEBI:30616"/>
    </ligand>
</feature>
<dbReference type="PRINTS" id="PR01100">
    <property type="entry name" value="SHIKIMTKNASE"/>
</dbReference>
<evidence type="ECO:0000256" key="1">
    <source>
        <dbReference type="ARBA" id="ARBA00004842"/>
    </source>
</evidence>
<feature type="binding site" evidence="11">
    <location>
        <position position="79"/>
    </location>
    <ligand>
        <name>substrate</name>
    </ligand>
</feature>
<comment type="cofactor">
    <cofactor evidence="11">
        <name>Mg(2+)</name>
        <dbReference type="ChEBI" id="CHEBI:18420"/>
    </cofactor>
    <text evidence="11">Binds 1 Mg(2+) ion per subunit.</text>
</comment>
<dbReference type="GeneID" id="84690470"/>
<dbReference type="EMBL" id="JAFCXS010000003">
    <property type="protein sequence ID" value="MBM0746946.1"/>
    <property type="molecule type" value="Genomic_DNA"/>
</dbReference>
<reference evidence="12 13" key="1">
    <citation type="submission" date="2021-01" db="EMBL/GenBank/DDBJ databases">
        <title>Complete genome sequence of Pantoea eucrina OB49, a heavy metal tolerant bacterium with PGPR potential isolated from wheat in Algeria.</title>
        <authorList>
            <person name="Lekired A."/>
            <person name="Ouzari I.H."/>
        </authorList>
    </citation>
    <scope>NUCLEOTIDE SEQUENCE [LARGE SCALE GENOMIC DNA]</scope>
    <source>
        <strain evidence="12 13">OB49</strain>
    </source>
</reference>
<dbReference type="SUPFAM" id="SSF52540">
    <property type="entry name" value="P-loop containing nucleoside triphosphate hydrolases"/>
    <property type="match status" value="1"/>
</dbReference>
<dbReference type="Gene3D" id="3.40.50.300">
    <property type="entry name" value="P-loop containing nucleotide triphosphate hydrolases"/>
    <property type="match status" value="1"/>
</dbReference>
<comment type="similarity">
    <text evidence="11">Belongs to the shikimate kinase family.</text>
</comment>
<feature type="binding site" evidence="11">
    <location>
        <position position="139"/>
    </location>
    <ligand>
        <name>substrate</name>
    </ligand>
</feature>
<keyword evidence="6 11" id="KW-0418">Kinase</keyword>
<comment type="subcellular location">
    <subcellularLocation>
        <location evidence="11">Cytoplasm</location>
    </subcellularLocation>
</comment>
<dbReference type="Proteomes" id="UP000809137">
    <property type="component" value="Unassembled WGS sequence"/>
</dbReference>
<accession>A0ABS1Z3I2</accession>
<gene>
    <name evidence="12" type="primary">aroL</name>
    <name evidence="11" type="synonym">aroK</name>
    <name evidence="12" type="ORF">JJB79_05860</name>
</gene>
<comment type="pathway">
    <text evidence="1 11">Metabolic intermediate biosynthesis; chorismate biosynthesis; chorismate from D-erythrose 4-phosphate and phosphoenolpyruvate: step 5/7.</text>
</comment>
<dbReference type="PANTHER" id="PTHR21087:SF21">
    <property type="entry name" value="SHIKIMATE KINASE 2"/>
    <property type="match status" value="1"/>
</dbReference>
<evidence type="ECO:0000256" key="11">
    <source>
        <dbReference type="HAMAP-Rule" id="MF_00109"/>
    </source>
</evidence>
<organism evidence="12 13">
    <name type="scientific">Pantoea eucrina</name>
    <dbReference type="NCBI Taxonomy" id="472693"/>
    <lineage>
        <taxon>Bacteria</taxon>
        <taxon>Pseudomonadati</taxon>
        <taxon>Pseudomonadota</taxon>
        <taxon>Gammaproteobacteria</taxon>
        <taxon>Enterobacterales</taxon>
        <taxon>Erwiniaceae</taxon>
        <taxon>Pantoea</taxon>
    </lineage>
</organism>
<feature type="binding site" evidence="11">
    <location>
        <position position="16"/>
    </location>
    <ligand>
        <name>Mg(2+)</name>
        <dbReference type="ChEBI" id="CHEBI:18420"/>
    </ligand>
</feature>
<name>A0ABS1Z3I2_9GAMM</name>
<evidence type="ECO:0000256" key="6">
    <source>
        <dbReference type="ARBA" id="ARBA00022777"/>
    </source>
</evidence>
<evidence type="ECO:0000256" key="8">
    <source>
        <dbReference type="ARBA" id="ARBA00022842"/>
    </source>
</evidence>
<dbReference type="InterPro" id="IPR000623">
    <property type="entry name" value="Shikimate_kinase/TSH1"/>
</dbReference>
<dbReference type="CDD" id="cd00464">
    <property type="entry name" value="SK"/>
    <property type="match status" value="1"/>
</dbReference>
<comment type="caution">
    <text evidence="12">The sequence shown here is derived from an EMBL/GenBank/DDBJ whole genome shotgun (WGS) entry which is preliminary data.</text>
</comment>
<comment type="function">
    <text evidence="11">Catalyzes the specific phosphorylation of the 3-hydroxyl group of shikimic acid using ATP as a cosubstrate.</text>
</comment>
<feature type="binding site" evidence="11">
    <location>
        <begin position="12"/>
        <end position="17"/>
    </location>
    <ligand>
        <name>ATP</name>
        <dbReference type="ChEBI" id="CHEBI:30616"/>
    </ligand>
</feature>
<dbReference type="EC" id="2.7.1.71" evidence="11"/>
<keyword evidence="5 11" id="KW-0547">Nucleotide-binding</keyword>
<dbReference type="NCBIfam" id="NF002988">
    <property type="entry name" value="PRK03731.1"/>
    <property type="match status" value="1"/>
</dbReference>
<dbReference type="InterPro" id="IPR031322">
    <property type="entry name" value="Shikimate/glucono_kinase"/>
</dbReference>
<keyword evidence="4 11" id="KW-0808">Transferase</keyword>
<keyword evidence="8 11" id="KW-0460">Magnesium</keyword>
<keyword evidence="3 11" id="KW-0028">Amino-acid biosynthesis</keyword>
<keyword evidence="2 11" id="KW-0963">Cytoplasm</keyword>
<keyword evidence="13" id="KW-1185">Reference proteome</keyword>
<dbReference type="RefSeq" id="WP_039382942.1">
    <property type="nucleotide sequence ID" value="NZ_CP083448.1"/>
</dbReference>
<dbReference type="Pfam" id="PF01202">
    <property type="entry name" value="SKI"/>
    <property type="match status" value="1"/>
</dbReference>
<feature type="binding site" evidence="11">
    <location>
        <position position="34"/>
    </location>
    <ligand>
        <name>substrate</name>
    </ligand>
</feature>
<dbReference type="InterPro" id="IPR027417">
    <property type="entry name" value="P-loop_NTPase"/>
</dbReference>
<evidence type="ECO:0000313" key="12">
    <source>
        <dbReference type="EMBL" id="MBM0746946.1"/>
    </source>
</evidence>
<protein>
    <recommendedName>
        <fullName evidence="11">Shikimate kinase 1</fullName>
        <shortName evidence="11">SK 1</shortName>
        <ecNumber evidence="11">2.7.1.71</ecNumber>
    </recommendedName>
</protein>
<evidence type="ECO:0000256" key="3">
    <source>
        <dbReference type="ARBA" id="ARBA00022605"/>
    </source>
</evidence>
<comment type="subunit">
    <text evidence="11">Monomer.</text>
</comment>
<dbReference type="PROSITE" id="PS01128">
    <property type="entry name" value="SHIKIMATE_KINASE"/>
    <property type="match status" value="1"/>
</dbReference>
<evidence type="ECO:0000313" key="13">
    <source>
        <dbReference type="Proteomes" id="UP000809137"/>
    </source>
</evidence>
<evidence type="ECO:0000256" key="5">
    <source>
        <dbReference type="ARBA" id="ARBA00022741"/>
    </source>
</evidence>
<feature type="binding site" evidence="11">
    <location>
        <position position="58"/>
    </location>
    <ligand>
        <name>substrate</name>
    </ligand>
</feature>
<dbReference type="HAMAP" id="MF_00109">
    <property type="entry name" value="Shikimate_kinase"/>
    <property type="match status" value="1"/>
</dbReference>
<comment type="caution">
    <text evidence="11">Lacks conserved residue(s) required for the propagation of feature annotation.</text>
</comment>
<dbReference type="InterPro" id="IPR023000">
    <property type="entry name" value="Shikimate_kinase_CS"/>
</dbReference>
<proteinExistence type="inferred from homology"/>
<keyword evidence="11" id="KW-0479">Metal-binding</keyword>
<keyword evidence="9 11" id="KW-0057">Aromatic amino acid biosynthesis</keyword>
<evidence type="ECO:0000256" key="2">
    <source>
        <dbReference type="ARBA" id="ARBA00022490"/>
    </source>
</evidence>
<evidence type="ECO:0000256" key="10">
    <source>
        <dbReference type="ARBA" id="ARBA00048567"/>
    </source>
</evidence>